<keyword evidence="2" id="KW-1185">Reference proteome</keyword>
<dbReference type="Proteomes" id="UP000618382">
    <property type="component" value="Unassembled WGS sequence"/>
</dbReference>
<evidence type="ECO:0000313" key="2">
    <source>
        <dbReference type="Proteomes" id="UP000618382"/>
    </source>
</evidence>
<gene>
    <name evidence="1" type="ORF">Col01nite_34480</name>
</gene>
<evidence type="ECO:0000313" key="1">
    <source>
        <dbReference type="EMBL" id="GIG34289.1"/>
    </source>
</evidence>
<name>A0ABQ4DEY6_9CELL</name>
<reference evidence="1 2" key="1">
    <citation type="submission" date="2021-01" db="EMBL/GenBank/DDBJ databases">
        <title>Whole genome shotgun sequence of Cellulomonas oligotrophica NBRC 109435.</title>
        <authorList>
            <person name="Komaki H."/>
            <person name="Tamura T."/>
        </authorList>
    </citation>
    <scope>NUCLEOTIDE SEQUENCE [LARGE SCALE GENOMIC DNA]</scope>
    <source>
        <strain evidence="1 2">NBRC 109435</strain>
    </source>
</reference>
<organism evidence="1 2">
    <name type="scientific">Cellulomonas oligotrophica</name>
    <dbReference type="NCBI Taxonomy" id="931536"/>
    <lineage>
        <taxon>Bacteria</taxon>
        <taxon>Bacillati</taxon>
        <taxon>Actinomycetota</taxon>
        <taxon>Actinomycetes</taxon>
        <taxon>Micrococcales</taxon>
        <taxon>Cellulomonadaceae</taxon>
        <taxon>Cellulomonas</taxon>
    </lineage>
</organism>
<comment type="caution">
    <text evidence="1">The sequence shown here is derived from an EMBL/GenBank/DDBJ whole genome shotgun (WGS) entry which is preliminary data.</text>
</comment>
<sequence length="133" mass="14444">MTAVVQGRCGRCGRKAVVERSVRGAMSPVPVRCEGCGAVTRHGVVRVRGAGVPEGPRFRGLDLWLQTPCEGRVLWACDEAHLDFLERYVAAGLREQGPGNASLASRLPAWIKSRKNRATVLRGLRRLRATLAG</sequence>
<evidence type="ECO:0008006" key="3">
    <source>
        <dbReference type="Google" id="ProtNLM"/>
    </source>
</evidence>
<dbReference type="EMBL" id="BONN01000015">
    <property type="protein sequence ID" value="GIG34289.1"/>
    <property type="molecule type" value="Genomic_DNA"/>
</dbReference>
<protein>
    <recommendedName>
        <fullName evidence="3">Transcription factor zinc-finger domain-containing protein</fullName>
    </recommendedName>
</protein>
<proteinExistence type="predicted"/>
<accession>A0ABQ4DEY6</accession>